<evidence type="ECO:0000259" key="6">
    <source>
        <dbReference type="Pfam" id="PF07291"/>
    </source>
</evidence>
<dbReference type="Pfam" id="PF07291">
    <property type="entry name" value="MauE"/>
    <property type="match status" value="1"/>
</dbReference>
<proteinExistence type="predicted"/>
<evidence type="ECO:0000256" key="4">
    <source>
        <dbReference type="ARBA" id="ARBA00023136"/>
    </source>
</evidence>
<feature type="transmembrane region" description="Helical" evidence="5">
    <location>
        <begin position="72"/>
        <end position="95"/>
    </location>
</feature>
<evidence type="ECO:0000313" key="7">
    <source>
        <dbReference type="EMBL" id="SDH15806.1"/>
    </source>
</evidence>
<dbReference type="Proteomes" id="UP000199705">
    <property type="component" value="Unassembled WGS sequence"/>
</dbReference>
<organism evidence="7 8">
    <name type="scientific">Mucilaginibacter gossypii</name>
    <dbReference type="NCBI Taxonomy" id="551996"/>
    <lineage>
        <taxon>Bacteria</taxon>
        <taxon>Pseudomonadati</taxon>
        <taxon>Bacteroidota</taxon>
        <taxon>Sphingobacteriia</taxon>
        <taxon>Sphingobacteriales</taxon>
        <taxon>Sphingobacteriaceae</taxon>
        <taxon>Mucilaginibacter</taxon>
    </lineage>
</organism>
<feature type="transmembrane region" description="Helical" evidence="5">
    <location>
        <begin position="47"/>
        <end position="65"/>
    </location>
</feature>
<evidence type="ECO:0000256" key="3">
    <source>
        <dbReference type="ARBA" id="ARBA00022989"/>
    </source>
</evidence>
<dbReference type="AlphaFoldDB" id="A0A1G8A4L3"/>
<dbReference type="GO" id="GO:0030416">
    <property type="term" value="P:methylamine metabolic process"/>
    <property type="evidence" value="ECO:0007669"/>
    <property type="project" value="InterPro"/>
</dbReference>
<dbReference type="EMBL" id="FNCG01000007">
    <property type="protein sequence ID" value="SDH15806.1"/>
    <property type="molecule type" value="Genomic_DNA"/>
</dbReference>
<keyword evidence="4 5" id="KW-0472">Membrane</keyword>
<accession>A0A1G8A4L3</accession>
<evidence type="ECO:0000256" key="1">
    <source>
        <dbReference type="ARBA" id="ARBA00004141"/>
    </source>
</evidence>
<name>A0A1G8A4L3_9SPHI</name>
<protein>
    <recommendedName>
        <fullName evidence="6">Methylamine utilisation protein MauE domain-containing protein</fullName>
    </recommendedName>
</protein>
<dbReference type="STRING" id="551996.SAMN05192573_10790"/>
<keyword evidence="2 5" id="KW-0812">Transmembrane</keyword>
<feature type="transmembrane region" description="Helical" evidence="5">
    <location>
        <begin position="115"/>
        <end position="133"/>
    </location>
</feature>
<dbReference type="InterPro" id="IPR009908">
    <property type="entry name" value="Methylamine_util_MauE"/>
</dbReference>
<evidence type="ECO:0000256" key="5">
    <source>
        <dbReference type="SAM" id="Phobius"/>
    </source>
</evidence>
<evidence type="ECO:0000256" key="2">
    <source>
        <dbReference type="ARBA" id="ARBA00022692"/>
    </source>
</evidence>
<gene>
    <name evidence="7" type="ORF">SAMN05192573_10790</name>
</gene>
<evidence type="ECO:0000313" key="8">
    <source>
        <dbReference type="Proteomes" id="UP000199705"/>
    </source>
</evidence>
<keyword evidence="8" id="KW-1185">Reference proteome</keyword>
<sequence>MKTTIQSLLISLLIMLFIYAALSKLLTFSDFRQQLYNQNFSHDFAALLTYCLPVAEIVTAGFLSFKRTVLTGLILSAILLVAFTGYISLVMLHYWDRVPCSCGGILSHMSWTAHLIFNWFFLILNLIAIYLHLSERKQQPLLTD</sequence>
<reference evidence="8" key="1">
    <citation type="submission" date="2016-10" db="EMBL/GenBank/DDBJ databases">
        <authorList>
            <person name="Varghese N."/>
            <person name="Submissions S."/>
        </authorList>
    </citation>
    <scope>NUCLEOTIDE SEQUENCE [LARGE SCALE GENOMIC DNA]</scope>
    <source>
        <strain evidence="8">Gh-67</strain>
    </source>
</reference>
<dbReference type="GO" id="GO:0016020">
    <property type="term" value="C:membrane"/>
    <property type="evidence" value="ECO:0007669"/>
    <property type="project" value="UniProtKB-SubCell"/>
</dbReference>
<feature type="domain" description="Methylamine utilisation protein MauE" evidence="6">
    <location>
        <begin position="6"/>
        <end position="130"/>
    </location>
</feature>
<comment type="subcellular location">
    <subcellularLocation>
        <location evidence="1">Membrane</location>
        <topology evidence="1">Multi-pass membrane protein</topology>
    </subcellularLocation>
</comment>
<keyword evidence="3 5" id="KW-1133">Transmembrane helix</keyword>